<reference evidence="6 7" key="1">
    <citation type="submission" date="2013-09" db="EMBL/GenBank/DDBJ databases">
        <title>Whole genome shotgun sequence of Vibrio proteolyticus NBRC 13287.</title>
        <authorList>
            <person name="Isaki S."/>
            <person name="Hosoyama A."/>
            <person name="Numata M."/>
            <person name="Hashimoto M."/>
            <person name="Hosoyama Y."/>
            <person name="Tsuchikane K."/>
            <person name="Noguchi M."/>
            <person name="Hirakata S."/>
            <person name="Ichikawa N."/>
            <person name="Ohji S."/>
            <person name="Yamazoe A."/>
            <person name="Fujita N."/>
        </authorList>
    </citation>
    <scope>NUCLEOTIDE SEQUENCE [LARGE SCALE GENOMIC DNA]</scope>
    <source>
        <strain evidence="6 7">NBRC 13287</strain>
    </source>
</reference>
<name>U2ZVP2_VIBPR</name>
<dbReference type="Proteomes" id="UP000016570">
    <property type="component" value="Unassembled WGS sequence"/>
</dbReference>
<organism evidence="6 7">
    <name type="scientific">Vibrio proteolyticus NBRC 13287</name>
    <dbReference type="NCBI Taxonomy" id="1219065"/>
    <lineage>
        <taxon>Bacteria</taxon>
        <taxon>Pseudomonadati</taxon>
        <taxon>Pseudomonadota</taxon>
        <taxon>Gammaproteobacteria</taxon>
        <taxon>Vibrionales</taxon>
        <taxon>Vibrionaceae</taxon>
        <taxon>Vibrio</taxon>
    </lineage>
</organism>
<sequence length="286" mass="31568">MTQQIGPNALIVEGGAMRGVFSCGVLDSFLAQDFSPFDSFWGVSAGASNLAAYLANMPGRNLKIYTDYSCRREFVRPGQFLRGGDLMDLDWMWTVTLAELGIDMHTLKQESRPFFLGVTRQDTGAAEYHTPELALLAETMKASSAVPIAYRRGVLLGGVPYVDGGVADAIPVAEAIRRGAKRIMVLRSRPSAYRKSPAKFPGLMRHLLRHTPALIEPMLTRDIRYNQAVELIENPPHGVEIVQICPPDSFQLKRLSRDTKSLQQAYQNGVEAGQAAIKTWNSAHSF</sequence>
<evidence type="ECO:0000256" key="2">
    <source>
        <dbReference type="ARBA" id="ARBA00022963"/>
    </source>
</evidence>
<accession>U2ZVP2</accession>
<dbReference type="GO" id="GO:0016787">
    <property type="term" value="F:hydrolase activity"/>
    <property type="evidence" value="ECO:0007669"/>
    <property type="project" value="UniProtKB-UniRule"/>
</dbReference>
<gene>
    <name evidence="6" type="ORF">VPR01S_01_02780</name>
</gene>
<dbReference type="STRING" id="1219065.VPR01S_01_02780"/>
<dbReference type="PANTHER" id="PTHR14226">
    <property type="entry name" value="NEUROPATHY TARGET ESTERASE/SWISS CHEESE D.MELANOGASTER"/>
    <property type="match status" value="1"/>
</dbReference>
<dbReference type="InterPro" id="IPR045943">
    <property type="entry name" value="DUF6363"/>
</dbReference>
<dbReference type="SUPFAM" id="SSF52151">
    <property type="entry name" value="FabD/lysophospholipase-like"/>
    <property type="match status" value="1"/>
</dbReference>
<proteinExistence type="predicted"/>
<dbReference type="InterPro" id="IPR016035">
    <property type="entry name" value="Acyl_Trfase/lysoPLipase"/>
</dbReference>
<dbReference type="Pfam" id="PF19890">
    <property type="entry name" value="DUF6363"/>
    <property type="match status" value="1"/>
</dbReference>
<comment type="caution">
    <text evidence="6">The sequence shown here is derived from an EMBL/GenBank/DDBJ whole genome shotgun (WGS) entry which is preliminary data.</text>
</comment>
<keyword evidence="1 4" id="KW-0378">Hydrolase</keyword>
<dbReference type="GO" id="GO:0016042">
    <property type="term" value="P:lipid catabolic process"/>
    <property type="evidence" value="ECO:0007669"/>
    <property type="project" value="UniProtKB-UniRule"/>
</dbReference>
<evidence type="ECO:0000256" key="3">
    <source>
        <dbReference type="ARBA" id="ARBA00023098"/>
    </source>
</evidence>
<keyword evidence="3 4" id="KW-0443">Lipid metabolism</keyword>
<dbReference type="RefSeq" id="WP_021703497.1">
    <property type="nucleotide sequence ID" value="NZ_BATJ01000001.1"/>
</dbReference>
<feature type="active site" description="Proton acceptor" evidence="4">
    <location>
        <position position="163"/>
    </location>
</feature>
<evidence type="ECO:0000259" key="5">
    <source>
        <dbReference type="PROSITE" id="PS51635"/>
    </source>
</evidence>
<dbReference type="Gene3D" id="3.40.1090.10">
    <property type="entry name" value="Cytosolic phospholipase A2 catalytic domain"/>
    <property type="match status" value="2"/>
</dbReference>
<evidence type="ECO:0000256" key="1">
    <source>
        <dbReference type="ARBA" id="ARBA00022801"/>
    </source>
</evidence>
<feature type="active site" description="Nucleophile" evidence="4">
    <location>
        <position position="44"/>
    </location>
</feature>
<keyword evidence="2 4" id="KW-0442">Lipid degradation</keyword>
<dbReference type="Pfam" id="PF01734">
    <property type="entry name" value="Patatin"/>
    <property type="match status" value="1"/>
</dbReference>
<evidence type="ECO:0000313" key="7">
    <source>
        <dbReference type="Proteomes" id="UP000016570"/>
    </source>
</evidence>
<dbReference type="InterPro" id="IPR002641">
    <property type="entry name" value="PNPLA_dom"/>
</dbReference>
<dbReference type="InterPro" id="IPR050301">
    <property type="entry name" value="NTE"/>
</dbReference>
<dbReference type="eggNOG" id="COG4667">
    <property type="taxonomic scope" value="Bacteria"/>
</dbReference>
<feature type="short sequence motif" description="GXSXG" evidence="4">
    <location>
        <begin position="42"/>
        <end position="46"/>
    </location>
</feature>
<evidence type="ECO:0000256" key="4">
    <source>
        <dbReference type="PROSITE-ProRule" id="PRU01161"/>
    </source>
</evidence>
<evidence type="ECO:0000313" key="6">
    <source>
        <dbReference type="EMBL" id="GAD65505.1"/>
    </source>
</evidence>
<dbReference type="PANTHER" id="PTHR14226:SF25">
    <property type="entry name" value="PHOSPHOESTERASE"/>
    <property type="match status" value="1"/>
</dbReference>
<dbReference type="EMBL" id="BATJ01000001">
    <property type="protein sequence ID" value="GAD65505.1"/>
    <property type="molecule type" value="Genomic_DNA"/>
</dbReference>
<keyword evidence="7" id="KW-1185">Reference proteome</keyword>
<feature type="domain" description="PNPLA" evidence="5">
    <location>
        <begin position="10"/>
        <end position="176"/>
    </location>
</feature>
<protein>
    <recommendedName>
        <fullName evidence="5">PNPLA domain-containing protein</fullName>
    </recommendedName>
</protein>
<dbReference type="PROSITE" id="PS51635">
    <property type="entry name" value="PNPLA"/>
    <property type="match status" value="1"/>
</dbReference>
<comment type="caution">
    <text evidence="4">Lacks conserved residue(s) required for the propagation of feature annotation.</text>
</comment>
<feature type="short sequence motif" description="DGA/G" evidence="4">
    <location>
        <begin position="163"/>
        <end position="165"/>
    </location>
</feature>
<dbReference type="CDD" id="cd07208">
    <property type="entry name" value="Pat_hypo_Ecoli_yjju_like"/>
    <property type="match status" value="1"/>
</dbReference>
<dbReference type="AlphaFoldDB" id="U2ZVP2"/>
<dbReference type="InterPro" id="IPR037483">
    <property type="entry name" value="YjjU-like"/>
</dbReference>